<feature type="region of interest" description="Disordered" evidence="1">
    <location>
        <begin position="178"/>
        <end position="207"/>
    </location>
</feature>
<comment type="caution">
    <text evidence="2">The sequence shown here is derived from an EMBL/GenBank/DDBJ whole genome shotgun (WGS) entry which is preliminary data.</text>
</comment>
<reference evidence="2 3" key="1">
    <citation type="submission" date="2016-07" db="EMBL/GenBank/DDBJ databases">
        <title>Pervasive Adenine N6-methylation of Active Genes in Fungi.</title>
        <authorList>
            <consortium name="DOE Joint Genome Institute"/>
            <person name="Mondo S.J."/>
            <person name="Dannebaum R.O."/>
            <person name="Kuo R.C."/>
            <person name="Labutti K."/>
            <person name="Haridas S."/>
            <person name="Kuo A."/>
            <person name="Salamov A."/>
            <person name="Ahrendt S.R."/>
            <person name="Lipzen A."/>
            <person name="Sullivan W."/>
            <person name="Andreopoulos W.B."/>
            <person name="Clum A."/>
            <person name="Lindquist E."/>
            <person name="Daum C."/>
            <person name="Ramamoorthy G.K."/>
            <person name="Gryganskyi A."/>
            <person name="Culley D."/>
            <person name="Magnuson J.K."/>
            <person name="James T.Y."/>
            <person name="O'Malley M.A."/>
            <person name="Stajich J.E."/>
            <person name="Spatafora J.W."/>
            <person name="Visel A."/>
            <person name="Grigoriev I.V."/>
        </authorList>
    </citation>
    <scope>NUCLEOTIDE SEQUENCE [LARGE SCALE GENOMIC DNA]</scope>
    <source>
        <strain evidence="2 3">JEL800</strain>
    </source>
</reference>
<dbReference type="Proteomes" id="UP000193642">
    <property type="component" value="Unassembled WGS sequence"/>
</dbReference>
<proteinExistence type="predicted"/>
<evidence type="ECO:0000313" key="3">
    <source>
        <dbReference type="Proteomes" id="UP000193642"/>
    </source>
</evidence>
<dbReference type="EMBL" id="MCGO01000036">
    <property type="protein sequence ID" value="ORY40084.1"/>
    <property type="molecule type" value="Genomic_DNA"/>
</dbReference>
<feature type="compositionally biased region" description="Low complexity" evidence="1">
    <location>
        <begin position="232"/>
        <end position="249"/>
    </location>
</feature>
<evidence type="ECO:0000313" key="2">
    <source>
        <dbReference type="EMBL" id="ORY40084.1"/>
    </source>
</evidence>
<feature type="compositionally biased region" description="Basic and acidic residues" evidence="1">
    <location>
        <begin position="178"/>
        <end position="190"/>
    </location>
</feature>
<gene>
    <name evidence="2" type="ORF">BCR33DRAFT_719501</name>
</gene>
<evidence type="ECO:0000256" key="1">
    <source>
        <dbReference type="SAM" id="MobiDB-lite"/>
    </source>
</evidence>
<feature type="region of interest" description="Disordered" evidence="1">
    <location>
        <begin position="232"/>
        <end position="253"/>
    </location>
</feature>
<keyword evidence="3" id="KW-1185">Reference proteome</keyword>
<dbReference type="AlphaFoldDB" id="A0A1Y2BZI8"/>
<protein>
    <submittedName>
        <fullName evidence="2">Uncharacterized protein</fullName>
    </submittedName>
</protein>
<dbReference type="OrthoDB" id="10369565at2759"/>
<feature type="compositionally biased region" description="Polar residues" evidence="1">
    <location>
        <begin position="191"/>
        <end position="207"/>
    </location>
</feature>
<sequence length="350" mass="36331">MPLIRRQLPSDSPVAVACKKSSSDFTDAYNADFFANGSTACTANVMQAMVNYQYLCTAPGHFWDFSMSSMNYKDPQTFSTYCAGKGYPLSVPAPTVTIPTGSVGATAAATTTTAGAVVQATQGNAVKTTVMTTASSGGGSTTTDSSGPSMAPIIGGAVGGIVVVALIAAEPPVALNELEKQRPSRPERQDNNPPSNAPSYVSPSNEYHSLPKIEASAPSKPLAPSDKIYKSGSFGESSSNAPSSFSDSAKPALTSSASGRLADGFYDMNLKLRPDGKVHVPVNPMDPSKAMTLEPEKKALAVAIAHKASKNQLELLGVPLPVYPVFGGQTVVLEANATVRDIVNAQSGRY</sequence>
<name>A0A1Y2BZI8_9FUNG</name>
<accession>A0A1Y2BZI8</accession>
<organism evidence="2 3">
    <name type="scientific">Rhizoclosmatium globosum</name>
    <dbReference type="NCBI Taxonomy" id="329046"/>
    <lineage>
        <taxon>Eukaryota</taxon>
        <taxon>Fungi</taxon>
        <taxon>Fungi incertae sedis</taxon>
        <taxon>Chytridiomycota</taxon>
        <taxon>Chytridiomycota incertae sedis</taxon>
        <taxon>Chytridiomycetes</taxon>
        <taxon>Chytridiales</taxon>
        <taxon>Chytriomycetaceae</taxon>
        <taxon>Rhizoclosmatium</taxon>
    </lineage>
</organism>